<sequence length="299" mass="35643">MGIFSSLKANNESRELSEALIEHYSKNVTEDETNIFSYVKDEKDEYLLVSKVFPELEVSVEDYPEEIKKKGIDTPEKLRKYMYRTQKPLSFDKAIMKFGEHQVNPKKILLDPKKSNPYPIEKITKFYLIPKEFPKPHAIEFDFDGKKESFLVQRQPLDSETKLWFQSVDDKPIKVSYYLDVESHTLDININFKIKRCTDFSEALTYSRYMDAFYTGKTKLFDFCLPKPKLDLEQTDTYDNYNTRLYEKICKLEEYFSTNLNRQFFFNPKVMLKEEEHVLIHQLYYSLILDTPFKMSHSI</sequence>
<dbReference type="AlphaFoldDB" id="A0A4U3JYX0"/>
<evidence type="ECO:0000313" key="1">
    <source>
        <dbReference type="EMBL" id="TKK53427.1"/>
    </source>
</evidence>
<reference evidence="1 2" key="1">
    <citation type="submission" date="2019-02" db="EMBL/GenBank/DDBJ databases">
        <title>Bacteria dissemination in different level of health care in South Africa: the effectiveness of infections prevention and control.</title>
        <authorList>
            <person name="Shobo C."/>
            <person name="Amoako D.G."/>
            <person name="Allam M."/>
            <person name="Ismail A."/>
            <person name="Bester L.A."/>
            <person name="Essack S.Y."/>
        </authorList>
    </citation>
    <scope>NUCLEOTIDE SEQUENCE [LARGE SCALE GENOMIC DNA]</scope>
    <source>
        <strain evidence="1 2">2SIL2</strain>
    </source>
</reference>
<organism evidence="1 2">
    <name type="scientific">Enterococcus faecalis</name>
    <name type="common">Streptococcus faecalis</name>
    <dbReference type="NCBI Taxonomy" id="1351"/>
    <lineage>
        <taxon>Bacteria</taxon>
        <taxon>Bacillati</taxon>
        <taxon>Bacillota</taxon>
        <taxon>Bacilli</taxon>
        <taxon>Lactobacillales</taxon>
        <taxon>Enterococcaceae</taxon>
        <taxon>Enterococcus</taxon>
    </lineage>
</organism>
<accession>A0A4U3JYX0</accession>
<dbReference type="Proteomes" id="UP000305511">
    <property type="component" value="Unassembled WGS sequence"/>
</dbReference>
<feature type="non-terminal residue" evidence="1">
    <location>
        <position position="299"/>
    </location>
</feature>
<gene>
    <name evidence="1" type="ORF">EY666_20430</name>
</gene>
<protein>
    <submittedName>
        <fullName evidence="1">Uncharacterized protein</fullName>
    </submittedName>
</protein>
<comment type="caution">
    <text evidence="1">The sequence shown here is derived from an EMBL/GenBank/DDBJ whole genome shotgun (WGS) entry which is preliminary data.</text>
</comment>
<evidence type="ECO:0000313" key="2">
    <source>
        <dbReference type="Proteomes" id="UP000305511"/>
    </source>
</evidence>
<dbReference type="RefSeq" id="WP_137274684.1">
    <property type="nucleotide sequence ID" value="NZ_SIYF01000869.1"/>
</dbReference>
<proteinExistence type="predicted"/>
<name>A0A4U3JYX0_ENTFL</name>
<dbReference type="Pfam" id="PF16873">
    <property type="entry name" value="AbiGii_2"/>
    <property type="match status" value="1"/>
</dbReference>
<dbReference type="InterPro" id="IPR031707">
    <property type="entry name" value="AbiGii_2"/>
</dbReference>
<dbReference type="EMBL" id="SIYF01000869">
    <property type="protein sequence ID" value="TKK53427.1"/>
    <property type="molecule type" value="Genomic_DNA"/>
</dbReference>